<dbReference type="SUPFAM" id="SSF52540">
    <property type="entry name" value="P-loop containing nucleoside triphosphate hydrolases"/>
    <property type="match status" value="1"/>
</dbReference>
<dbReference type="EC" id="3.6.4.13" evidence="6"/>
<keyword evidence="3 6" id="KW-0347">Helicase</keyword>
<dbReference type="SMART" id="SM00490">
    <property type="entry name" value="HELICc"/>
    <property type="match status" value="1"/>
</dbReference>
<dbReference type="AlphaFoldDB" id="E4WYZ8"/>
<dbReference type="InterPro" id="IPR014001">
    <property type="entry name" value="Helicase_ATP-bd"/>
</dbReference>
<evidence type="ECO:0000256" key="3">
    <source>
        <dbReference type="ARBA" id="ARBA00022806"/>
    </source>
</evidence>
<dbReference type="EMBL" id="FN653019">
    <property type="protein sequence ID" value="CBY22914.1"/>
    <property type="molecule type" value="Genomic_DNA"/>
</dbReference>
<dbReference type="Gene3D" id="3.40.50.300">
    <property type="entry name" value="P-loop containing nucleotide triphosphate hydrolases"/>
    <property type="match status" value="2"/>
</dbReference>
<dbReference type="InParanoid" id="E4WYZ8"/>
<organism evidence="9">
    <name type="scientific">Oikopleura dioica</name>
    <name type="common">Tunicate</name>
    <dbReference type="NCBI Taxonomy" id="34765"/>
    <lineage>
        <taxon>Eukaryota</taxon>
        <taxon>Metazoa</taxon>
        <taxon>Chordata</taxon>
        <taxon>Tunicata</taxon>
        <taxon>Appendicularia</taxon>
        <taxon>Copelata</taxon>
        <taxon>Oikopleuridae</taxon>
        <taxon>Oikopleura</taxon>
    </lineage>
</organism>
<accession>E4WYZ8</accession>
<sequence>MAFRLGVAKRSLSKLVKKAANAAGFREFLPVQKLVLAEFDYDKHTNLLVKSPTGSGKTLAFLLPVVDHVIRNPENRTSQVLIIAPSRDLGSQIMKELRKLFEHLQNSFDGDWMSFCAFLSGGKSTKSNLFFLQKSPRIVIGSPGIIFEMVDSEMLEPRDFELVVLDEVDQLLAKGFAEETENILSLISPERYLCFSATNSIEVFDRLRSVMPQQKFSFLKTEKIVKNDLLFDVSPTLFHYKKKLSKEVSPPSIAQEIKNLRKFFFNSKGSTIVFCNKKREVDALAGSLRMIDDAPWSVVYQIHGFFPQNQRNKIMNAVRDTERCLLIGTSLISRGIDLPDVDLVIHLGCANQSTKEYIHKSGRTGRAGKKGDSIVLFTSESDSEKLHRIEQEALIKFSTI</sequence>
<dbReference type="GO" id="GO:0003723">
    <property type="term" value="F:RNA binding"/>
    <property type="evidence" value="ECO:0007669"/>
    <property type="project" value="UniProtKB-UniRule"/>
</dbReference>
<evidence type="ECO:0000256" key="4">
    <source>
        <dbReference type="ARBA" id="ARBA00022840"/>
    </source>
</evidence>
<dbReference type="InterPro" id="IPR001650">
    <property type="entry name" value="Helicase_C-like"/>
</dbReference>
<feature type="domain" description="Helicase ATP-binding" evidence="7">
    <location>
        <begin position="38"/>
        <end position="217"/>
    </location>
</feature>
<dbReference type="PROSITE" id="PS51194">
    <property type="entry name" value="HELICASE_CTER"/>
    <property type="match status" value="1"/>
</dbReference>
<dbReference type="PROSITE" id="PS51192">
    <property type="entry name" value="HELICASE_ATP_BIND_1"/>
    <property type="match status" value="1"/>
</dbReference>
<evidence type="ECO:0000256" key="5">
    <source>
        <dbReference type="ARBA" id="ARBA00022884"/>
    </source>
</evidence>
<dbReference type="OrthoDB" id="4255at2759"/>
<dbReference type="GO" id="GO:0016787">
    <property type="term" value="F:hydrolase activity"/>
    <property type="evidence" value="ECO:0007669"/>
    <property type="project" value="UniProtKB-KW"/>
</dbReference>
<dbReference type="CDD" id="cd18787">
    <property type="entry name" value="SF2_C_DEAD"/>
    <property type="match status" value="1"/>
</dbReference>
<dbReference type="Proteomes" id="UP000001307">
    <property type="component" value="Unassembled WGS sequence"/>
</dbReference>
<keyword evidence="2 6" id="KW-0378">Hydrolase</keyword>
<keyword evidence="5 6" id="KW-0694">RNA-binding</keyword>
<evidence type="ECO:0000256" key="1">
    <source>
        <dbReference type="ARBA" id="ARBA00022741"/>
    </source>
</evidence>
<comment type="catalytic activity">
    <reaction evidence="6">
        <text>ATP + H2O = ADP + phosphate + H(+)</text>
        <dbReference type="Rhea" id="RHEA:13065"/>
        <dbReference type="ChEBI" id="CHEBI:15377"/>
        <dbReference type="ChEBI" id="CHEBI:15378"/>
        <dbReference type="ChEBI" id="CHEBI:30616"/>
        <dbReference type="ChEBI" id="CHEBI:43474"/>
        <dbReference type="ChEBI" id="CHEBI:456216"/>
        <dbReference type="EC" id="3.6.4.13"/>
    </reaction>
</comment>
<dbReference type="PANTHER" id="PTHR24031">
    <property type="entry name" value="RNA HELICASE"/>
    <property type="match status" value="1"/>
</dbReference>
<comment type="function">
    <text evidence="6">RNA helicase.</text>
</comment>
<comment type="similarity">
    <text evidence="6">Belongs to the DEAD box helicase family.</text>
</comment>
<gene>
    <name evidence="9" type="ORF">GSOID_T00013692001</name>
</gene>
<name>E4WYZ8_OIKDI</name>
<dbReference type="InterPro" id="IPR027417">
    <property type="entry name" value="P-loop_NTPase"/>
</dbReference>
<keyword evidence="1 6" id="KW-0547">Nucleotide-binding</keyword>
<reference evidence="9" key="1">
    <citation type="journal article" date="2010" name="Science">
        <title>Plasticity of animal genome architecture unmasked by rapid evolution of a pelagic tunicate.</title>
        <authorList>
            <person name="Denoeud F."/>
            <person name="Henriet S."/>
            <person name="Mungpakdee S."/>
            <person name="Aury J.M."/>
            <person name="Da Silva C."/>
            <person name="Brinkmann H."/>
            <person name="Mikhaleva J."/>
            <person name="Olsen L.C."/>
            <person name="Jubin C."/>
            <person name="Canestro C."/>
            <person name="Bouquet J.M."/>
            <person name="Danks G."/>
            <person name="Poulain J."/>
            <person name="Campsteijn C."/>
            <person name="Adamski M."/>
            <person name="Cross I."/>
            <person name="Yadetie F."/>
            <person name="Muffato M."/>
            <person name="Louis A."/>
            <person name="Butcher S."/>
            <person name="Tsagkogeorga G."/>
            <person name="Konrad A."/>
            <person name="Singh S."/>
            <person name="Jensen M.F."/>
            <person name="Cong E.H."/>
            <person name="Eikeseth-Otteraa H."/>
            <person name="Noel B."/>
            <person name="Anthouard V."/>
            <person name="Porcel B.M."/>
            <person name="Kachouri-Lafond R."/>
            <person name="Nishino A."/>
            <person name="Ugolini M."/>
            <person name="Chourrout P."/>
            <person name="Nishida H."/>
            <person name="Aasland R."/>
            <person name="Huzurbazar S."/>
            <person name="Westhof E."/>
            <person name="Delsuc F."/>
            <person name="Lehrach H."/>
            <person name="Reinhardt R."/>
            <person name="Weissenbach J."/>
            <person name="Roy S.W."/>
            <person name="Artiguenave F."/>
            <person name="Postlethwait J.H."/>
            <person name="Manak J.R."/>
            <person name="Thompson E.M."/>
            <person name="Jaillon O."/>
            <person name="Du Pasquier L."/>
            <person name="Boudinot P."/>
            <person name="Liberles D.A."/>
            <person name="Volff J.N."/>
            <person name="Philippe H."/>
            <person name="Lenhard B."/>
            <person name="Roest Crollius H."/>
            <person name="Wincker P."/>
            <person name="Chourrout D."/>
        </authorList>
    </citation>
    <scope>NUCLEOTIDE SEQUENCE [LARGE SCALE GENOMIC DNA]</scope>
</reference>
<proteinExistence type="inferred from homology"/>
<dbReference type="InterPro" id="IPR044742">
    <property type="entry name" value="DEAD/DEAH_RhlB"/>
</dbReference>
<dbReference type="GO" id="GO:0003724">
    <property type="term" value="F:RNA helicase activity"/>
    <property type="evidence" value="ECO:0007669"/>
    <property type="project" value="UniProtKB-EC"/>
</dbReference>
<dbReference type="GO" id="GO:0005524">
    <property type="term" value="F:ATP binding"/>
    <property type="evidence" value="ECO:0007669"/>
    <property type="project" value="UniProtKB-UniRule"/>
</dbReference>
<dbReference type="Pfam" id="PF00270">
    <property type="entry name" value="DEAD"/>
    <property type="match status" value="1"/>
</dbReference>
<dbReference type="CDD" id="cd00268">
    <property type="entry name" value="DEADc"/>
    <property type="match status" value="1"/>
</dbReference>
<dbReference type="SMART" id="SM00487">
    <property type="entry name" value="DEXDc"/>
    <property type="match status" value="1"/>
</dbReference>
<dbReference type="InterPro" id="IPR011545">
    <property type="entry name" value="DEAD/DEAH_box_helicase_dom"/>
</dbReference>
<keyword evidence="10" id="KW-1185">Reference proteome</keyword>
<evidence type="ECO:0000259" key="8">
    <source>
        <dbReference type="PROSITE" id="PS51194"/>
    </source>
</evidence>
<keyword evidence="4 6" id="KW-0067">ATP-binding</keyword>
<dbReference type="Pfam" id="PF00271">
    <property type="entry name" value="Helicase_C"/>
    <property type="match status" value="1"/>
</dbReference>
<evidence type="ECO:0000313" key="10">
    <source>
        <dbReference type="Proteomes" id="UP000001307"/>
    </source>
</evidence>
<evidence type="ECO:0000256" key="2">
    <source>
        <dbReference type="ARBA" id="ARBA00022801"/>
    </source>
</evidence>
<protein>
    <recommendedName>
        <fullName evidence="6">ATP-dependent RNA helicase</fullName>
        <ecNumber evidence="6">3.6.4.13</ecNumber>
    </recommendedName>
</protein>
<evidence type="ECO:0000259" key="7">
    <source>
        <dbReference type="PROSITE" id="PS51192"/>
    </source>
</evidence>
<feature type="domain" description="Helicase C-terminal" evidence="8">
    <location>
        <begin position="259"/>
        <end position="400"/>
    </location>
</feature>
<comment type="domain">
    <text evidence="6">The Q motif is unique to and characteristic of the DEAD box family of RNA helicases and controls ATP binding and hydrolysis.</text>
</comment>
<evidence type="ECO:0000313" key="9">
    <source>
        <dbReference type="EMBL" id="CBY22914.1"/>
    </source>
</evidence>
<evidence type="ECO:0000256" key="6">
    <source>
        <dbReference type="RuleBase" id="RU365068"/>
    </source>
</evidence>